<reference evidence="1 2" key="1">
    <citation type="submission" date="2020-12" db="EMBL/GenBank/DDBJ databases">
        <title>A novel species.</title>
        <authorList>
            <person name="Li K."/>
        </authorList>
    </citation>
    <scope>NUCLEOTIDE SEQUENCE [LARGE SCALE GENOMIC DNA]</scope>
    <source>
        <strain evidence="1 2">ZYC-3</strain>
    </source>
</reference>
<evidence type="ECO:0000313" key="1">
    <source>
        <dbReference type="EMBL" id="QQM45229.1"/>
    </source>
</evidence>
<dbReference type="EMBL" id="CP066831">
    <property type="protein sequence ID" value="QQM45229.1"/>
    <property type="molecule type" value="Genomic_DNA"/>
</dbReference>
<proteinExistence type="predicted"/>
<protein>
    <submittedName>
        <fullName evidence="1">Uncharacterized protein</fullName>
    </submittedName>
</protein>
<keyword evidence="2" id="KW-1185">Reference proteome</keyword>
<organism evidence="1 2">
    <name type="scientific">Streptomyces liliifuscus</name>
    <dbReference type="NCBI Taxonomy" id="2797636"/>
    <lineage>
        <taxon>Bacteria</taxon>
        <taxon>Bacillati</taxon>
        <taxon>Actinomycetota</taxon>
        <taxon>Actinomycetes</taxon>
        <taxon>Kitasatosporales</taxon>
        <taxon>Streptomycetaceae</taxon>
        <taxon>Streptomyces</taxon>
    </lineage>
</organism>
<gene>
    <name evidence="1" type="ORF">JEQ17_41360</name>
</gene>
<evidence type="ECO:0000313" key="2">
    <source>
        <dbReference type="Proteomes" id="UP000595636"/>
    </source>
</evidence>
<dbReference type="Proteomes" id="UP000595636">
    <property type="component" value="Chromosome"/>
</dbReference>
<dbReference type="InterPro" id="IPR056928">
    <property type="entry name" value="Gp77-like"/>
</dbReference>
<accession>A0A7T7L2I2</accession>
<dbReference type="KEGG" id="slf:JEQ17_41360"/>
<dbReference type="Pfam" id="PF23148">
    <property type="entry name" value="Gp77"/>
    <property type="match status" value="1"/>
</dbReference>
<name>A0A7T7L2I2_9ACTN</name>
<dbReference type="RefSeq" id="WP_200400038.1">
    <property type="nucleotide sequence ID" value="NZ_CP066831.1"/>
</dbReference>
<sequence>MADSYVKDPAARLDYTWDWSAWLAEVADTISSATVAVPDGLTAVGAPVVDDGFVTQRISGGVLDGAYTMVCQITTAGGLIDERSIYLTISNR</sequence>
<dbReference type="AlphaFoldDB" id="A0A7T7L2I2"/>